<gene>
    <name evidence="8" type="ORF">SELMODRAFT_447545</name>
</gene>
<dbReference type="HOGENOM" id="CLU_247687_0_0_1"/>
<dbReference type="PANTHER" id="PTHR11062:SF401">
    <property type="entry name" value="EXOSTOSIN GT47 DOMAIN-CONTAINING PROTEIN"/>
    <property type="match status" value="1"/>
</dbReference>
<feature type="transmembrane region" description="Helical" evidence="6">
    <location>
        <begin position="6"/>
        <end position="26"/>
    </location>
</feature>
<feature type="region of interest" description="Disordered" evidence="5">
    <location>
        <begin position="666"/>
        <end position="718"/>
    </location>
</feature>
<evidence type="ECO:0000256" key="5">
    <source>
        <dbReference type="SAM" id="MobiDB-lite"/>
    </source>
</evidence>
<keyword evidence="9" id="KW-1185">Reference proteome</keyword>
<feature type="region of interest" description="Disordered" evidence="5">
    <location>
        <begin position="1192"/>
        <end position="1211"/>
    </location>
</feature>
<keyword evidence="4" id="KW-0333">Golgi apparatus</keyword>
<evidence type="ECO:0000256" key="6">
    <source>
        <dbReference type="SAM" id="Phobius"/>
    </source>
</evidence>
<dbReference type="eggNOG" id="KOG1021">
    <property type="taxonomic scope" value="Eukaryota"/>
</dbReference>
<comment type="similarity">
    <text evidence="2">Belongs to the glycosyltransferase 47 family.</text>
</comment>
<evidence type="ECO:0000256" key="3">
    <source>
        <dbReference type="ARBA" id="ARBA00022968"/>
    </source>
</evidence>
<evidence type="ECO:0000256" key="2">
    <source>
        <dbReference type="ARBA" id="ARBA00010271"/>
    </source>
</evidence>
<dbReference type="EMBL" id="GL377658">
    <property type="protein sequence ID" value="EFJ09884.1"/>
    <property type="molecule type" value="Genomic_DNA"/>
</dbReference>
<evidence type="ECO:0000256" key="4">
    <source>
        <dbReference type="ARBA" id="ARBA00023034"/>
    </source>
</evidence>
<dbReference type="InterPro" id="IPR004263">
    <property type="entry name" value="Exostosin"/>
</dbReference>
<evidence type="ECO:0000313" key="9">
    <source>
        <dbReference type="Proteomes" id="UP000001514"/>
    </source>
</evidence>
<keyword evidence="3" id="KW-0735">Signal-anchor</keyword>
<evidence type="ECO:0000256" key="1">
    <source>
        <dbReference type="ARBA" id="ARBA00004323"/>
    </source>
</evidence>
<name>D8T0C2_SELML</name>
<dbReference type="GO" id="GO:0000139">
    <property type="term" value="C:Golgi membrane"/>
    <property type="evidence" value="ECO:0007669"/>
    <property type="project" value="UniProtKB-SubCell"/>
</dbReference>
<dbReference type="Gramene" id="EFJ09884">
    <property type="protein sequence ID" value="EFJ09884"/>
    <property type="gene ID" value="SELMODRAFT_447545"/>
</dbReference>
<sequence length="1522" mass="170884">MAGNGGSSLFFLFFLIDASISLAFLLDFEGASDLDRSLYHSPAFLARDYQEFLDRFKVYVYPMIQNASAPDLRDGKAARPGSIDRVFVDSLLASGFVTDDPEAADLFLLPASISAIWKKRPDPKGIAHSLKSYIQQLRDLYPYWQRSLGADHFFVSCHDITSDWSRNVLELKKNAIQIACFPLARHGAQEFLAHKDITMPPAGGSIDPPQRRRWNLAVYDSSSQGYAASDVPASWKSDESFVAGAVKMDLQLLVTTRFCLSLGSSDRHLVIPAVRSGCIPVIFSAGKLSDLPFQDILDWNSFAIVLSRDQLHQTKAILESIDEEKLSRLQENGARAAKHMEWHSPPQPEDAFYMVLYQLWRRRHILGPSLGSKCNWRACDLPVGFPDLEQRRVGDYFLRETWKPPVPRLPVSLIPKFNESEEEAKNTALINEYRMEARRVAYEKYVFSISLIQSFVVDVSLFGMYLDPKVKTLNPGQVWSRLSRACQDCSLGSILGKEMKLSALQHKFNKQLYEFCDSIYIPPEPQAAARSLLLNVTRIRLSPHFPATADESAVVNEAERNDAAPPSRELAIAAGAIPRAGAGGGGRGRAHGAPEATVGAERFVVRARGGVGQAAAASTGEGIVVAIAIAARQKHGREAETWSLRLDKRWWTTDREPLKRLPQLWRTGGHRHRRKLNTPKLSKSHLASCAEKSPRKRLEALRGRTKNGGEDEGATQEASHNIYSRSKRSAAIYLQWRAEWIRRGYAPGVEWGQTIAKLVLSGGSLPLASSKPSAHAHILGYLFYPPANDHTLFSFVSILYLGSLPPEEREGLRKSLPPTSQVACDLVVEFAGELLGHDFRACDGDDEVGKPLQMFWERFCGSKGVRVRMDAAAPHRPGQLVMEDRPPRACAALPGAPLLWYHERQKGCSSRRGGEWQEGGAWWRYDGRSCMVAVLTGKGSGASLAVGLDDVLSKLTESDYFFYLPVTNLGWNWAAVATYRRLGDIVEEEYSHRNALPEVPPAYPCDEVTTSPLRVSEARLLLRGIRSNQLLRSLLLHRPPHSTLPHYYTIVNASAHARLWLGRYDLPVYYDHSLTCGELCTRGAVSAEEEHTIDPWSKPGIEMQLESVDGIGLLSPRFVPYRPVGVPDLVRDRSLLPKCYRVYKGGYQETKKPTLFDVVEDEGNHVSEEEAKNSALINEYRIEARRVVCEKSKGEDAQPKPGVEPTVTGMPPKALEDYSLQQLGSILGKEMKFSALQHKFNKQLYEFCDSSDTLRPFTFRRKYAALKALHDKEAAKDINPAASMDQAEVFLKGMDQHPWYKELAKLIFSGDKCGSRGEWLILNILRLAVETSIDCLSHRLKVAVQRFIVESHKEENIIMGAIGTACGASESSMDCITYEFLVGEGKAGHEEGPEEVTENQERTFFFLQEDDWCLLNRNFGWEVERGLNGIEDEQVLQVEPPLHLVEVSKVNPQKLEDRLTILEDMRDNKEFHLKYLEGEVDLLIGASLLEISIEFWKCVLNEQVKENIERQILLKLKKRKRY</sequence>
<reference evidence="8 9" key="1">
    <citation type="journal article" date="2011" name="Science">
        <title>The Selaginella genome identifies genetic changes associated with the evolution of vascular plants.</title>
        <authorList>
            <person name="Banks J.A."/>
            <person name="Nishiyama T."/>
            <person name="Hasebe M."/>
            <person name="Bowman J.L."/>
            <person name="Gribskov M."/>
            <person name="dePamphilis C."/>
            <person name="Albert V.A."/>
            <person name="Aono N."/>
            <person name="Aoyama T."/>
            <person name="Ambrose B.A."/>
            <person name="Ashton N.W."/>
            <person name="Axtell M.J."/>
            <person name="Barker E."/>
            <person name="Barker M.S."/>
            <person name="Bennetzen J.L."/>
            <person name="Bonawitz N.D."/>
            <person name="Chapple C."/>
            <person name="Cheng C."/>
            <person name="Correa L.G."/>
            <person name="Dacre M."/>
            <person name="DeBarry J."/>
            <person name="Dreyer I."/>
            <person name="Elias M."/>
            <person name="Engstrom E.M."/>
            <person name="Estelle M."/>
            <person name="Feng L."/>
            <person name="Finet C."/>
            <person name="Floyd S.K."/>
            <person name="Frommer W.B."/>
            <person name="Fujita T."/>
            <person name="Gramzow L."/>
            <person name="Gutensohn M."/>
            <person name="Harholt J."/>
            <person name="Hattori M."/>
            <person name="Heyl A."/>
            <person name="Hirai T."/>
            <person name="Hiwatashi Y."/>
            <person name="Ishikawa M."/>
            <person name="Iwata M."/>
            <person name="Karol K.G."/>
            <person name="Koehler B."/>
            <person name="Kolukisaoglu U."/>
            <person name="Kubo M."/>
            <person name="Kurata T."/>
            <person name="Lalonde S."/>
            <person name="Li K."/>
            <person name="Li Y."/>
            <person name="Litt A."/>
            <person name="Lyons E."/>
            <person name="Manning G."/>
            <person name="Maruyama T."/>
            <person name="Michael T.P."/>
            <person name="Mikami K."/>
            <person name="Miyazaki S."/>
            <person name="Morinaga S."/>
            <person name="Murata T."/>
            <person name="Mueller-Roeber B."/>
            <person name="Nelson D.R."/>
            <person name="Obara M."/>
            <person name="Oguri Y."/>
            <person name="Olmstead R.G."/>
            <person name="Onodera N."/>
            <person name="Petersen B.L."/>
            <person name="Pils B."/>
            <person name="Prigge M."/>
            <person name="Rensing S.A."/>
            <person name="Riano-Pachon D.M."/>
            <person name="Roberts A.W."/>
            <person name="Sato Y."/>
            <person name="Scheller H.V."/>
            <person name="Schulz B."/>
            <person name="Schulz C."/>
            <person name="Shakirov E.V."/>
            <person name="Shibagaki N."/>
            <person name="Shinohara N."/>
            <person name="Shippen D.E."/>
            <person name="Soerensen I."/>
            <person name="Sotooka R."/>
            <person name="Sugimoto N."/>
            <person name="Sugita M."/>
            <person name="Sumikawa N."/>
            <person name="Tanurdzic M."/>
            <person name="Theissen G."/>
            <person name="Ulvskov P."/>
            <person name="Wakazuki S."/>
            <person name="Weng J.K."/>
            <person name="Willats W.W."/>
            <person name="Wipf D."/>
            <person name="Wolf P.G."/>
            <person name="Yang L."/>
            <person name="Zimmer A.D."/>
            <person name="Zhu Q."/>
            <person name="Mitros T."/>
            <person name="Hellsten U."/>
            <person name="Loque D."/>
            <person name="Otillar R."/>
            <person name="Salamov A."/>
            <person name="Schmutz J."/>
            <person name="Shapiro H."/>
            <person name="Lindquist E."/>
            <person name="Lucas S."/>
            <person name="Rokhsar D."/>
            <person name="Grigoriev I.V."/>
        </authorList>
    </citation>
    <scope>NUCLEOTIDE SEQUENCE [LARGE SCALE GENOMIC DNA]</scope>
</reference>
<organism evidence="9">
    <name type="scientific">Selaginella moellendorffii</name>
    <name type="common">Spikemoss</name>
    <dbReference type="NCBI Taxonomy" id="88036"/>
    <lineage>
        <taxon>Eukaryota</taxon>
        <taxon>Viridiplantae</taxon>
        <taxon>Streptophyta</taxon>
        <taxon>Embryophyta</taxon>
        <taxon>Tracheophyta</taxon>
        <taxon>Lycopodiopsida</taxon>
        <taxon>Selaginellales</taxon>
        <taxon>Selaginellaceae</taxon>
        <taxon>Selaginella</taxon>
    </lineage>
</organism>
<protein>
    <recommendedName>
        <fullName evidence="7">Exostosin GT47 domain-containing protein</fullName>
    </recommendedName>
</protein>
<evidence type="ECO:0000259" key="7">
    <source>
        <dbReference type="Pfam" id="PF03016"/>
    </source>
</evidence>
<dbReference type="GO" id="GO:0016757">
    <property type="term" value="F:glycosyltransferase activity"/>
    <property type="evidence" value="ECO:0007669"/>
    <property type="project" value="InterPro"/>
</dbReference>
<keyword evidence="6" id="KW-1133">Transmembrane helix</keyword>
<dbReference type="InterPro" id="IPR040911">
    <property type="entry name" value="Exostosin_GT47"/>
</dbReference>
<dbReference type="InParanoid" id="D8T0C2"/>
<feature type="compositionally biased region" description="Basic residues" evidence="5">
    <location>
        <begin position="668"/>
        <end position="677"/>
    </location>
</feature>
<dbReference type="PANTHER" id="PTHR11062">
    <property type="entry name" value="EXOSTOSIN HEPARAN SULFATE GLYCOSYLTRANSFERASE -RELATED"/>
    <property type="match status" value="1"/>
</dbReference>
<accession>D8T0C2</accession>
<dbReference type="KEGG" id="smo:SELMODRAFT_447545"/>
<evidence type="ECO:0000313" key="8">
    <source>
        <dbReference type="EMBL" id="EFJ09884.1"/>
    </source>
</evidence>
<comment type="subcellular location">
    <subcellularLocation>
        <location evidence="1">Golgi apparatus membrane</location>
        <topology evidence="1">Single-pass type II membrane protein</topology>
    </subcellularLocation>
</comment>
<dbReference type="Pfam" id="PF03016">
    <property type="entry name" value="Exostosin_GT47"/>
    <property type="match status" value="1"/>
</dbReference>
<dbReference type="Proteomes" id="UP000001514">
    <property type="component" value="Unassembled WGS sequence"/>
</dbReference>
<proteinExistence type="inferred from homology"/>
<feature type="domain" description="Exostosin GT47" evidence="7">
    <location>
        <begin position="55"/>
        <end position="321"/>
    </location>
</feature>
<feature type="compositionally biased region" description="Basic and acidic residues" evidence="5">
    <location>
        <begin position="692"/>
        <end position="702"/>
    </location>
</feature>
<keyword evidence="6" id="KW-0472">Membrane</keyword>
<keyword evidence="6" id="KW-0812">Transmembrane</keyword>